<feature type="short sequence motif" description="TonB C-terminal box" evidence="10">
    <location>
        <begin position="717"/>
        <end position="734"/>
    </location>
</feature>
<evidence type="ECO:0000256" key="10">
    <source>
        <dbReference type="PROSITE-ProRule" id="PRU10144"/>
    </source>
</evidence>
<evidence type="ECO:0000256" key="3">
    <source>
        <dbReference type="ARBA" id="ARBA00022452"/>
    </source>
</evidence>
<evidence type="ECO:0000256" key="1">
    <source>
        <dbReference type="ARBA" id="ARBA00004571"/>
    </source>
</evidence>
<keyword evidence="15" id="KW-0675">Receptor</keyword>
<dbReference type="SUPFAM" id="SSF56935">
    <property type="entry name" value="Porins"/>
    <property type="match status" value="1"/>
</dbReference>
<reference evidence="15 16" key="1">
    <citation type="submission" date="2020-05" db="EMBL/GenBank/DDBJ databases">
        <title>Thiomicrorhabdus sediminis sp.nov. and Thiomicrorhabdus xiamenensis sp.nov., novel sulfur-oxidizing bacteria isolated from coastal sediment.</title>
        <authorList>
            <person name="Liu X."/>
        </authorList>
    </citation>
    <scope>NUCLEOTIDE SEQUENCE [LARGE SCALE GENOMIC DNA]</scope>
    <source>
        <strain evidence="15 16">G2</strain>
    </source>
</reference>
<feature type="signal peptide" evidence="12">
    <location>
        <begin position="1"/>
        <end position="20"/>
    </location>
</feature>
<dbReference type="Gene3D" id="2.170.130.10">
    <property type="entry name" value="TonB-dependent receptor, plug domain"/>
    <property type="match status" value="1"/>
</dbReference>
<keyword evidence="3 9" id="KW-1134">Transmembrane beta strand</keyword>
<comment type="subcellular location">
    <subcellularLocation>
        <location evidence="1 9">Cell outer membrane</location>
        <topology evidence="1 9">Multi-pass membrane protein</topology>
    </subcellularLocation>
</comment>
<evidence type="ECO:0000313" key="16">
    <source>
        <dbReference type="Proteomes" id="UP000504724"/>
    </source>
</evidence>
<dbReference type="RefSeq" id="WP_173286478.1">
    <property type="nucleotide sequence ID" value="NZ_CP054020.1"/>
</dbReference>
<dbReference type="PANTHER" id="PTHR30069">
    <property type="entry name" value="TONB-DEPENDENT OUTER MEMBRANE RECEPTOR"/>
    <property type="match status" value="1"/>
</dbReference>
<evidence type="ECO:0000256" key="11">
    <source>
        <dbReference type="RuleBase" id="RU003357"/>
    </source>
</evidence>
<dbReference type="InterPro" id="IPR010917">
    <property type="entry name" value="TonB_rcpt_CS"/>
</dbReference>
<evidence type="ECO:0000256" key="9">
    <source>
        <dbReference type="PROSITE-ProRule" id="PRU01360"/>
    </source>
</evidence>
<gene>
    <name evidence="15" type="ORF">HQN79_10985</name>
</gene>
<dbReference type="PROSITE" id="PS52016">
    <property type="entry name" value="TONB_DEPENDENT_REC_3"/>
    <property type="match status" value="1"/>
</dbReference>
<accession>A0A7D4T1N2</accession>
<comment type="similarity">
    <text evidence="9 11">Belongs to the TonB-dependent receptor family.</text>
</comment>
<evidence type="ECO:0000256" key="8">
    <source>
        <dbReference type="ARBA" id="ARBA00023237"/>
    </source>
</evidence>
<dbReference type="InterPro" id="IPR037066">
    <property type="entry name" value="Plug_dom_sf"/>
</dbReference>
<protein>
    <submittedName>
        <fullName evidence="15">TonB-dependent receptor</fullName>
    </submittedName>
</protein>
<dbReference type="Proteomes" id="UP000504724">
    <property type="component" value="Chromosome"/>
</dbReference>
<dbReference type="Pfam" id="PF07715">
    <property type="entry name" value="Plug"/>
    <property type="match status" value="1"/>
</dbReference>
<dbReference type="InterPro" id="IPR039426">
    <property type="entry name" value="TonB-dep_rcpt-like"/>
</dbReference>
<keyword evidence="2 9" id="KW-0813">Transport</keyword>
<dbReference type="AlphaFoldDB" id="A0A7D4T1N2"/>
<keyword evidence="8 9" id="KW-0998">Cell outer membrane</keyword>
<evidence type="ECO:0000256" key="12">
    <source>
        <dbReference type="SAM" id="SignalP"/>
    </source>
</evidence>
<keyword evidence="7 9" id="KW-0472">Membrane</keyword>
<dbReference type="PROSITE" id="PS01156">
    <property type="entry name" value="TONB_DEPENDENT_REC_2"/>
    <property type="match status" value="1"/>
</dbReference>
<feature type="domain" description="TonB-dependent receptor plug" evidence="14">
    <location>
        <begin position="37"/>
        <end position="140"/>
    </location>
</feature>
<feature type="chain" id="PRO_5028979526" evidence="12">
    <location>
        <begin position="21"/>
        <end position="734"/>
    </location>
</feature>
<evidence type="ECO:0000256" key="6">
    <source>
        <dbReference type="ARBA" id="ARBA00023077"/>
    </source>
</evidence>
<dbReference type="PANTHER" id="PTHR30069:SF49">
    <property type="entry name" value="OUTER MEMBRANE PROTEIN C"/>
    <property type="match status" value="1"/>
</dbReference>
<organism evidence="15 16">
    <name type="scientific">Thiomicrorhabdus xiamenensis</name>
    <dbReference type="NCBI Taxonomy" id="2739063"/>
    <lineage>
        <taxon>Bacteria</taxon>
        <taxon>Pseudomonadati</taxon>
        <taxon>Pseudomonadota</taxon>
        <taxon>Gammaproteobacteria</taxon>
        <taxon>Thiotrichales</taxon>
        <taxon>Piscirickettsiaceae</taxon>
        <taxon>Thiomicrorhabdus</taxon>
    </lineage>
</organism>
<evidence type="ECO:0000259" key="14">
    <source>
        <dbReference type="Pfam" id="PF07715"/>
    </source>
</evidence>
<evidence type="ECO:0000256" key="2">
    <source>
        <dbReference type="ARBA" id="ARBA00022448"/>
    </source>
</evidence>
<dbReference type="GO" id="GO:0015344">
    <property type="term" value="F:siderophore uptake transmembrane transporter activity"/>
    <property type="evidence" value="ECO:0007669"/>
    <property type="project" value="TreeGrafter"/>
</dbReference>
<dbReference type="Gene3D" id="2.40.170.20">
    <property type="entry name" value="TonB-dependent receptor, beta-barrel domain"/>
    <property type="match status" value="1"/>
</dbReference>
<evidence type="ECO:0000259" key="13">
    <source>
        <dbReference type="Pfam" id="PF00593"/>
    </source>
</evidence>
<dbReference type="GO" id="GO:0009279">
    <property type="term" value="C:cell outer membrane"/>
    <property type="evidence" value="ECO:0007669"/>
    <property type="project" value="UniProtKB-SubCell"/>
</dbReference>
<evidence type="ECO:0000256" key="5">
    <source>
        <dbReference type="ARBA" id="ARBA00022729"/>
    </source>
</evidence>
<dbReference type="KEGG" id="txa:HQN79_10985"/>
<evidence type="ECO:0000256" key="4">
    <source>
        <dbReference type="ARBA" id="ARBA00022692"/>
    </source>
</evidence>
<evidence type="ECO:0000256" key="7">
    <source>
        <dbReference type="ARBA" id="ARBA00023136"/>
    </source>
</evidence>
<dbReference type="Pfam" id="PF00593">
    <property type="entry name" value="TonB_dep_Rec_b-barrel"/>
    <property type="match status" value="1"/>
</dbReference>
<proteinExistence type="inferred from homology"/>
<dbReference type="InterPro" id="IPR012910">
    <property type="entry name" value="Plug_dom"/>
</dbReference>
<sequence>MKKKLLASLIPSLMATSAFAAQDLPAITVVESSENSEINLSNISKEAIQSGTSSSSDLTGILSESPSVSVNQAGGISGFPVIRGIADNRLNVQLDGMQLVASCPNHMNTPLSYVSPTQAESIEIYPGITPASVGGDSIGGSILVKTEDPVFAPAGEQITQGEYGGYLRSNGQAKGANLTVTTASDKLNLTYKGSYAESGNYDAASDFKTFTTTTNPAAGTLFTSGTEGSTTDKDEVAGTAYKVMNHKFSAAYKGDDSLLTASVTKQNTPYEQYPNQRMDMTANDSTKLNVSFDKSLNWGEVHLQAYNEQVDHEMAFMDYKIQTQMPMVTESTTNGFKLSADLPLSASSDLVVGTEIQQFALDDYWDPNPASAGMSPNTFWNINDGTRDRYALFADWEKQLNSAWKTRLGARFEQVLSDAGDVQGYHDSDTFTKPNNQVVTTNELTESEAFNASDRSKTDNNLNLTALASYQHSDTFDLDFGLARQVRSPNLYERYTWSTWTMAAVMNNFVGDGNGYVGDINLKPEVAYTVSANLDWHAADRSWSLQAMPYFSYVEDYIDALALTGFDGFNVLQYTNQTARIYGIDIAANTHLGKNAYGDWNAKAKVNYARGENLDTNDNLYNIMPLNATVTLMQKINRWSNALEVVMVEAKDSVSDVRNELDTAAYTLVNLKLSYAVKRFRFDIGVDNLFDKAYDLPTGGAYTGEGKTMSISGVPLLAVPGAGRSLYLGFNAKF</sequence>
<feature type="domain" description="TonB-dependent receptor-like beta-barrel" evidence="13">
    <location>
        <begin position="259"/>
        <end position="689"/>
    </location>
</feature>
<dbReference type="InterPro" id="IPR000531">
    <property type="entry name" value="Beta-barrel_TonB"/>
</dbReference>
<name>A0A7D4T1N2_9GAMM</name>
<keyword evidence="6 11" id="KW-0798">TonB box</keyword>
<keyword evidence="5 12" id="KW-0732">Signal</keyword>
<keyword evidence="4 9" id="KW-0812">Transmembrane</keyword>
<evidence type="ECO:0000313" key="15">
    <source>
        <dbReference type="EMBL" id="QKI90062.1"/>
    </source>
</evidence>
<dbReference type="InterPro" id="IPR036942">
    <property type="entry name" value="Beta-barrel_TonB_sf"/>
</dbReference>
<keyword evidence="16" id="KW-1185">Reference proteome</keyword>
<dbReference type="EMBL" id="CP054020">
    <property type="protein sequence ID" value="QKI90062.1"/>
    <property type="molecule type" value="Genomic_DNA"/>
</dbReference>
<dbReference type="GO" id="GO:0044718">
    <property type="term" value="P:siderophore transmembrane transport"/>
    <property type="evidence" value="ECO:0007669"/>
    <property type="project" value="TreeGrafter"/>
</dbReference>